<reference evidence="2 3" key="1">
    <citation type="journal article" date="2021" name="MBio">
        <title>A New Model Trypanosomatid, Novymonas esmeraldas: Genomic Perception of Its 'Candidatus Pandoraea novymonadis' Endosymbiont.</title>
        <authorList>
            <person name="Zakharova A."/>
            <person name="Saura A."/>
            <person name="Butenko A."/>
            <person name="Podesvova L."/>
            <person name="Warmusova S."/>
            <person name="Kostygov A.Y."/>
            <person name="Nenarokova A."/>
            <person name="Lukes J."/>
            <person name="Opperdoes F.R."/>
            <person name="Yurchenko V."/>
        </authorList>
    </citation>
    <scope>NUCLEOTIDE SEQUENCE [LARGE SCALE GENOMIC DNA]</scope>
    <source>
        <strain evidence="2 3">E262AT.01</strain>
    </source>
</reference>
<organism evidence="2 3">
    <name type="scientific">Novymonas esmeraldas</name>
    <dbReference type="NCBI Taxonomy" id="1808958"/>
    <lineage>
        <taxon>Eukaryota</taxon>
        <taxon>Discoba</taxon>
        <taxon>Euglenozoa</taxon>
        <taxon>Kinetoplastea</taxon>
        <taxon>Metakinetoplastina</taxon>
        <taxon>Trypanosomatida</taxon>
        <taxon>Trypanosomatidae</taxon>
        <taxon>Novymonas</taxon>
    </lineage>
</organism>
<feature type="region of interest" description="Disordered" evidence="1">
    <location>
        <begin position="187"/>
        <end position="223"/>
    </location>
</feature>
<keyword evidence="3" id="KW-1185">Reference proteome</keyword>
<comment type="caution">
    <text evidence="2">The sequence shown here is derived from an EMBL/GenBank/DDBJ whole genome shotgun (WGS) entry which is preliminary data.</text>
</comment>
<dbReference type="Pfam" id="PF00612">
    <property type="entry name" value="IQ"/>
    <property type="match status" value="3"/>
</dbReference>
<dbReference type="SMART" id="SM00015">
    <property type="entry name" value="IQ"/>
    <property type="match status" value="4"/>
</dbReference>
<dbReference type="EMBL" id="JAECZO010000071">
    <property type="protein sequence ID" value="KAK7196240.1"/>
    <property type="molecule type" value="Genomic_DNA"/>
</dbReference>
<dbReference type="AlphaFoldDB" id="A0AAW0EPZ2"/>
<dbReference type="Proteomes" id="UP001430356">
    <property type="component" value="Unassembled WGS sequence"/>
</dbReference>
<accession>A0AAW0EPZ2</accession>
<feature type="region of interest" description="Disordered" evidence="1">
    <location>
        <begin position="327"/>
        <end position="347"/>
    </location>
</feature>
<dbReference type="PROSITE" id="PS50096">
    <property type="entry name" value="IQ"/>
    <property type="match status" value="2"/>
</dbReference>
<gene>
    <name evidence="2" type="ORF">NESM_000559600</name>
</gene>
<feature type="compositionally biased region" description="Basic and acidic residues" evidence="1">
    <location>
        <begin position="55"/>
        <end position="67"/>
    </location>
</feature>
<dbReference type="Gene3D" id="1.20.5.190">
    <property type="match status" value="1"/>
</dbReference>
<proteinExistence type="predicted"/>
<evidence type="ECO:0000313" key="2">
    <source>
        <dbReference type="EMBL" id="KAK7196240.1"/>
    </source>
</evidence>
<feature type="region of interest" description="Disordered" evidence="1">
    <location>
        <begin position="38"/>
        <end position="67"/>
    </location>
</feature>
<evidence type="ECO:0000313" key="3">
    <source>
        <dbReference type="Proteomes" id="UP001430356"/>
    </source>
</evidence>
<feature type="region of interest" description="Disordered" evidence="1">
    <location>
        <begin position="108"/>
        <end position="129"/>
    </location>
</feature>
<evidence type="ECO:0000256" key="1">
    <source>
        <dbReference type="SAM" id="MobiDB-lite"/>
    </source>
</evidence>
<name>A0AAW0EPZ2_9TRYP</name>
<protein>
    <submittedName>
        <fullName evidence="2">IQ calmodulin-binding motif containing protein</fullName>
    </submittedName>
</protein>
<dbReference type="InterPro" id="IPR000048">
    <property type="entry name" value="IQ_motif_EF-hand-BS"/>
</dbReference>
<sequence length="713" mass="79288">MNVSFSQSAGAGGGDPLVYPLSPTSRANLSTSASAFDLRSRGTARGRTQNSVRADSVRRSEGRRMSQDTRRYMQAAAASSQTTLHQLLSRLQTYRTFQPFLSAPAPYRDGSVSDERGFGSSLGGPLRGRGSTAAVNASQLWQMVDGLLDTSVAQLLQHNVEGHFIMTLQSTLGLEARNSMAKIRTVIESRKTPATTTGAAAGGEPGGEERTAAAAPHRPPPRATAFAPTSAFANRWSLDHPSASAAEAAGQRHAWASFDQQRQHTSRSFYLKAMQDQLDALEAEEATGAADALPQARRSHAARTARPEMRSFSHSGDVFDALQRSSGRHATAAAAHDEESAAQVEATKQRALWQAFHDGAARPTGALNPSSATAADAPRIVSAHLNSTDLKDWLHSSWAHRTHRHESAALRIQCAYRVYRARCETRQMRYARRQAFLSSLGAEREARRVWDVALQVQTDSTTTASGADSTMRALQFFINKVNAVVEKRRARKRCQQQQAAEVRHYAAVRIQAVYRGHCARVFVEELRHPEIAEQRERLYWESCARVIQACWRRFVAQRQWRRIRHAACVLQTMYRCRAARRLLAERRYTHNIAAAAELRKFAVQRIEHWYAACLAVRNAIGGAHMAELLTLQRIGRGYRGRLHTHEEARRSQLRRAVRIIERRRRRVVERRDAVALRAALIAGAAAQRAASMHADAAVTIQRAWRQRRTQSAG</sequence>